<dbReference type="GeneID" id="101858094"/>
<evidence type="ECO:0000256" key="4">
    <source>
        <dbReference type="ARBA" id="ARBA00043195"/>
    </source>
</evidence>
<dbReference type="CDD" id="cd06661">
    <property type="entry name" value="GGCT_like"/>
    <property type="match status" value="1"/>
</dbReference>
<evidence type="ECO:0000313" key="8">
    <source>
        <dbReference type="RefSeq" id="XP_005094817.1"/>
    </source>
</evidence>
<sequence length="188" mass="21557">MWVFGYGSLIWKVDFPYEKKVTGYIRGYSRRFWQGSEDHRGVPGKPGRVATIVPAQDENDRVWGVAYKIPSSEIPAVTSHLDFREKGGYKQATVTFYPRVNTDEPFDLTLYVGTEDNPFYIGPAPVEEMAKQIFYSCGPSGNNKDYIFNLAEALRNIAPEAEDNHLFSLEQELLRLQHEEDRKDHCLS</sequence>
<evidence type="ECO:0000256" key="6">
    <source>
        <dbReference type="ARBA" id="ARBA00048073"/>
    </source>
</evidence>
<keyword evidence="3" id="KW-0456">Lyase</keyword>
<dbReference type="Proteomes" id="UP000694888">
    <property type="component" value="Unplaced"/>
</dbReference>
<comment type="similarity">
    <text evidence="1">Belongs to the gamma-glutamylcyclotransferase family. ChaC subfamily.</text>
</comment>
<comment type="function">
    <text evidence="5">Catalyzes the cleavage of glutathione into 5-oxo-L-proline and a Cys-Gly dipeptide. Acts specifically on glutathione, but not on other gamma-glutamyl peptides.</text>
</comment>
<dbReference type="InterPro" id="IPR013024">
    <property type="entry name" value="GGCT-like"/>
</dbReference>
<proteinExistence type="inferred from homology"/>
<gene>
    <name evidence="8 9" type="primary">LOC101858094</name>
</gene>
<name>A0ABM0JJ38_APLCA</name>
<evidence type="ECO:0000256" key="2">
    <source>
        <dbReference type="ARBA" id="ARBA00012344"/>
    </source>
</evidence>
<dbReference type="RefSeq" id="XP_005094818.1">
    <property type="nucleotide sequence ID" value="XM_005094761.3"/>
</dbReference>
<dbReference type="SUPFAM" id="SSF110857">
    <property type="entry name" value="Gamma-glutamyl cyclotransferase-like"/>
    <property type="match status" value="1"/>
</dbReference>
<protein>
    <recommendedName>
        <fullName evidence="2">glutathione-specific gamma-glutamylcyclotransferase</fullName>
        <ecNumber evidence="2">4.3.2.7</ecNumber>
    </recommendedName>
    <alternativeName>
        <fullName evidence="4">Cation transport regulator-like protein 2</fullName>
    </alternativeName>
</protein>
<comment type="catalytic activity">
    <reaction evidence="6">
        <text>glutathione = L-cysteinylglycine + 5-oxo-L-proline</text>
        <dbReference type="Rhea" id="RHEA:47724"/>
        <dbReference type="ChEBI" id="CHEBI:57925"/>
        <dbReference type="ChEBI" id="CHEBI:58402"/>
        <dbReference type="ChEBI" id="CHEBI:61694"/>
        <dbReference type="EC" id="4.3.2.7"/>
    </reaction>
</comment>
<evidence type="ECO:0000313" key="7">
    <source>
        <dbReference type="Proteomes" id="UP000694888"/>
    </source>
</evidence>
<reference evidence="8 9" key="1">
    <citation type="submission" date="2025-05" db="UniProtKB">
        <authorList>
            <consortium name="RefSeq"/>
        </authorList>
    </citation>
    <scope>IDENTIFICATION</scope>
</reference>
<evidence type="ECO:0000313" key="9">
    <source>
        <dbReference type="RefSeq" id="XP_005094818.1"/>
    </source>
</evidence>
<dbReference type="InterPro" id="IPR036568">
    <property type="entry name" value="GGCT-like_sf"/>
</dbReference>
<evidence type="ECO:0000256" key="3">
    <source>
        <dbReference type="ARBA" id="ARBA00023239"/>
    </source>
</evidence>
<dbReference type="RefSeq" id="XP_005094817.1">
    <property type="nucleotide sequence ID" value="XM_005094760.3"/>
</dbReference>
<dbReference type="PANTHER" id="PTHR12192">
    <property type="entry name" value="CATION TRANSPORT PROTEIN CHAC-RELATED"/>
    <property type="match status" value="1"/>
</dbReference>
<dbReference type="Gene3D" id="3.10.490.10">
    <property type="entry name" value="Gamma-glutamyl cyclotransferase-like"/>
    <property type="match status" value="1"/>
</dbReference>
<dbReference type="EC" id="4.3.2.7" evidence="2"/>
<keyword evidence="7" id="KW-1185">Reference proteome</keyword>
<accession>A0ABM0JJ38</accession>
<dbReference type="Pfam" id="PF04752">
    <property type="entry name" value="ChaC"/>
    <property type="match status" value="1"/>
</dbReference>
<dbReference type="PANTHER" id="PTHR12192:SF2">
    <property type="entry name" value="GLUTATHIONE-SPECIFIC GAMMA-GLUTAMYLCYCLOTRANSFERASE 2"/>
    <property type="match status" value="1"/>
</dbReference>
<evidence type="ECO:0000256" key="5">
    <source>
        <dbReference type="ARBA" id="ARBA00045227"/>
    </source>
</evidence>
<evidence type="ECO:0000256" key="1">
    <source>
        <dbReference type="ARBA" id="ARBA00009662"/>
    </source>
</evidence>
<dbReference type="InterPro" id="IPR006840">
    <property type="entry name" value="ChaC"/>
</dbReference>
<organism evidence="7 9">
    <name type="scientific">Aplysia californica</name>
    <name type="common">California sea hare</name>
    <dbReference type="NCBI Taxonomy" id="6500"/>
    <lineage>
        <taxon>Eukaryota</taxon>
        <taxon>Metazoa</taxon>
        <taxon>Spiralia</taxon>
        <taxon>Lophotrochozoa</taxon>
        <taxon>Mollusca</taxon>
        <taxon>Gastropoda</taxon>
        <taxon>Heterobranchia</taxon>
        <taxon>Euthyneura</taxon>
        <taxon>Tectipleura</taxon>
        <taxon>Aplysiida</taxon>
        <taxon>Aplysioidea</taxon>
        <taxon>Aplysiidae</taxon>
        <taxon>Aplysia</taxon>
    </lineage>
</organism>